<evidence type="ECO:0000313" key="8">
    <source>
        <dbReference type="Proteomes" id="UP000199095"/>
    </source>
</evidence>
<dbReference type="InterPro" id="IPR050492">
    <property type="entry name" value="Bact_metal-bind_prot9"/>
</dbReference>
<keyword evidence="1 3" id="KW-0813">Transport</keyword>
<feature type="region of interest" description="Disordered" evidence="5">
    <location>
        <begin position="120"/>
        <end position="153"/>
    </location>
</feature>
<dbReference type="InterPro" id="IPR006129">
    <property type="entry name" value="AdhesinB"/>
</dbReference>
<dbReference type="AlphaFoldDB" id="A0A1I0DM47"/>
<feature type="chain" id="PRO_5039321502" evidence="6">
    <location>
        <begin position="23"/>
        <end position="326"/>
    </location>
</feature>
<dbReference type="PROSITE" id="PS51257">
    <property type="entry name" value="PROKAR_LIPOPROTEIN"/>
    <property type="match status" value="1"/>
</dbReference>
<dbReference type="PRINTS" id="PR00691">
    <property type="entry name" value="ADHESINB"/>
</dbReference>
<proteinExistence type="inferred from homology"/>
<dbReference type="InterPro" id="IPR006128">
    <property type="entry name" value="Lipoprotein_PsaA-like"/>
</dbReference>
<evidence type="ECO:0000256" key="4">
    <source>
        <dbReference type="SAM" id="Coils"/>
    </source>
</evidence>
<evidence type="ECO:0000313" key="7">
    <source>
        <dbReference type="EMBL" id="SET33592.1"/>
    </source>
</evidence>
<dbReference type="PANTHER" id="PTHR42953">
    <property type="entry name" value="HIGH-AFFINITY ZINC UPTAKE SYSTEM PROTEIN ZNUA-RELATED"/>
    <property type="match status" value="1"/>
</dbReference>
<keyword evidence="2 6" id="KW-0732">Signal</keyword>
<gene>
    <name evidence="7" type="ORF">SAMN05421676_10479</name>
</gene>
<dbReference type="STRING" id="237682.SAMN05421676_10479"/>
<keyword evidence="4" id="KW-0175">Coiled coil</keyword>
<dbReference type="GO" id="GO:0030001">
    <property type="term" value="P:metal ion transport"/>
    <property type="evidence" value="ECO:0007669"/>
    <property type="project" value="InterPro"/>
</dbReference>
<evidence type="ECO:0000256" key="3">
    <source>
        <dbReference type="RuleBase" id="RU003512"/>
    </source>
</evidence>
<feature type="compositionally biased region" description="Basic and acidic residues" evidence="5">
    <location>
        <begin position="135"/>
        <end position="153"/>
    </location>
</feature>
<protein>
    <submittedName>
        <fullName evidence="7">Zinc transport system substrate-binding protein</fullName>
    </submittedName>
</protein>
<evidence type="ECO:0000256" key="5">
    <source>
        <dbReference type="SAM" id="MobiDB-lite"/>
    </source>
</evidence>
<dbReference type="GO" id="GO:0046872">
    <property type="term" value="F:metal ion binding"/>
    <property type="evidence" value="ECO:0007669"/>
    <property type="project" value="InterPro"/>
</dbReference>
<dbReference type="Pfam" id="PF01297">
    <property type="entry name" value="ZnuA"/>
    <property type="match status" value="1"/>
</dbReference>
<accession>A0A1I0DM47</accession>
<dbReference type="SUPFAM" id="SSF53807">
    <property type="entry name" value="Helical backbone' metal receptor"/>
    <property type="match status" value="1"/>
</dbReference>
<comment type="similarity">
    <text evidence="3">Belongs to the bacterial solute-binding protein 9 family.</text>
</comment>
<dbReference type="GO" id="GO:0007155">
    <property type="term" value="P:cell adhesion"/>
    <property type="evidence" value="ECO:0007669"/>
    <property type="project" value="InterPro"/>
</dbReference>
<dbReference type="InterPro" id="IPR006127">
    <property type="entry name" value="ZnuA-like"/>
</dbReference>
<dbReference type="PANTHER" id="PTHR42953:SF8">
    <property type="entry name" value="ZINT DOMAIN-CONTAINING PROTEIN"/>
    <property type="match status" value="1"/>
</dbReference>
<dbReference type="OrthoDB" id="9810636at2"/>
<dbReference type="PRINTS" id="PR00690">
    <property type="entry name" value="ADHESNFAMILY"/>
</dbReference>
<sequence length="326" mass="36981">MMKRGRFLAIFILSILILTACSNDTNSTKNQDEKINIYTTLFPIEDFAKKIGGEYVEVTNLLSEGMNPHTYEPTSKTIVDIAKSDLFMYSGAGLEAYAKKISDAVETEEVMVVEASEGIDTHHHGHGNEVPVSKPVHEENEETNHQNNHNHGDIDPHVWLDPLKAINIAENIKESLITLQPEHQKDFENNFQELKSNLEALDTKFHEVINQAERKEILVSHAAYGYWKEAYGIEQIAISGINENSELSQKEISNIIKDIEQQNIDYILFEEMSVSKVAQLIQKEVDATVLPIHNLSVRTDEEVKNKDDYFSLMRKNLESLSTALNN</sequence>
<organism evidence="7 8">
    <name type="scientific">Salinibacillus kushneri</name>
    <dbReference type="NCBI Taxonomy" id="237682"/>
    <lineage>
        <taxon>Bacteria</taxon>
        <taxon>Bacillati</taxon>
        <taxon>Bacillota</taxon>
        <taxon>Bacilli</taxon>
        <taxon>Bacillales</taxon>
        <taxon>Bacillaceae</taxon>
        <taxon>Salinibacillus</taxon>
    </lineage>
</organism>
<dbReference type="Gene3D" id="3.40.50.1980">
    <property type="entry name" value="Nitrogenase molybdenum iron protein domain"/>
    <property type="match status" value="2"/>
</dbReference>
<keyword evidence="8" id="KW-1185">Reference proteome</keyword>
<dbReference type="EMBL" id="FOHJ01000004">
    <property type="protein sequence ID" value="SET33592.1"/>
    <property type="molecule type" value="Genomic_DNA"/>
</dbReference>
<dbReference type="RefSeq" id="WP_093133344.1">
    <property type="nucleotide sequence ID" value="NZ_FOHJ01000004.1"/>
</dbReference>
<reference evidence="8" key="1">
    <citation type="submission" date="2016-10" db="EMBL/GenBank/DDBJ databases">
        <authorList>
            <person name="Varghese N."/>
            <person name="Submissions S."/>
        </authorList>
    </citation>
    <scope>NUCLEOTIDE SEQUENCE [LARGE SCALE GENOMIC DNA]</scope>
    <source>
        <strain evidence="8">CGMCC 1.3566</strain>
    </source>
</reference>
<feature type="coiled-coil region" evidence="4">
    <location>
        <begin position="184"/>
        <end position="211"/>
    </location>
</feature>
<feature type="signal peptide" evidence="6">
    <location>
        <begin position="1"/>
        <end position="22"/>
    </location>
</feature>
<evidence type="ECO:0000256" key="6">
    <source>
        <dbReference type="SAM" id="SignalP"/>
    </source>
</evidence>
<name>A0A1I0DM47_9BACI</name>
<evidence type="ECO:0000256" key="1">
    <source>
        <dbReference type="ARBA" id="ARBA00022448"/>
    </source>
</evidence>
<dbReference type="Proteomes" id="UP000199095">
    <property type="component" value="Unassembled WGS sequence"/>
</dbReference>
<evidence type="ECO:0000256" key="2">
    <source>
        <dbReference type="ARBA" id="ARBA00022729"/>
    </source>
</evidence>